<dbReference type="IntAct" id="A0A1D6JS72">
    <property type="interactions" value="1"/>
</dbReference>
<dbReference type="PaxDb" id="4577-GRMZM2G440363_P01"/>
<proteinExistence type="predicted"/>
<organism evidence="1">
    <name type="scientific">Zea mays</name>
    <name type="common">Maize</name>
    <dbReference type="NCBI Taxonomy" id="4577"/>
    <lineage>
        <taxon>Eukaryota</taxon>
        <taxon>Viridiplantae</taxon>
        <taxon>Streptophyta</taxon>
        <taxon>Embryophyta</taxon>
        <taxon>Tracheophyta</taxon>
        <taxon>Spermatophyta</taxon>
        <taxon>Magnoliopsida</taxon>
        <taxon>Liliopsida</taxon>
        <taxon>Poales</taxon>
        <taxon>Poaceae</taxon>
        <taxon>PACMAD clade</taxon>
        <taxon>Panicoideae</taxon>
        <taxon>Andropogonodae</taxon>
        <taxon>Andropogoneae</taxon>
        <taxon>Tripsacinae</taxon>
        <taxon>Zea</taxon>
    </lineage>
</organism>
<name>A0A1D6JS72_MAIZE</name>
<evidence type="ECO:0000313" key="1">
    <source>
        <dbReference type="EMBL" id="ONL94767.1"/>
    </source>
</evidence>
<dbReference type="ExpressionAtlas" id="A0A1D6JS72">
    <property type="expression patterns" value="baseline and differential"/>
</dbReference>
<accession>A0A1D6JS72</accession>
<protein>
    <submittedName>
        <fullName evidence="1">Uncharacterized protein</fullName>
    </submittedName>
</protein>
<sequence>MGNLQGLNGATVGFSAAGGPEEATEEEDMRGCKGCARRWPKSGLSWGCARSRRWRRVTQEQLDCAKEAIESTVLMNLESRMLLSQDRHLAFYGVEPGSSDLTGPFNQGIMQPELMCTIANPVDVLHGAIHDASTMNHVILQSDVLTYVYAVPYVLPKLSSVTHAHIVVGGEHASHREFDLHAAFRRHDKVC</sequence>
<gene>
    <name evidence="1" type="ORF">ZEAMMB73_Zm00001d028119</name>
</gene>
<dbReference type="EMBL" id="CM007647">
    <property type="protein sequence ID" value="ONL94767.1"/>
    <property type="molecule type" value="Genomic_DNA"/>
</dbReference>
<dbReference type="InParanoid" id="A0A1D6JS72"/>
<reference evidence="1" key="1">
    <citation type="submission" date="2015-12" db="EMBL/GenBank/DDBJ databases">
        <title>Update maize B73 reference genome by single molecule sequencing technologies.</title>
        <authorList>
            <consortium name="Maize Genome Sequencing Project"/>
            <person name="Ware D."/>
        </authorList>
    </citation>
    <scope>NUCLEOTIDE SEQUENCE [LARGE SCALE GENOMIC DNA]</scope>
    <source>
        <tissue evidence="1">Seedling</tissue>
    </source>
</reference>
<dbReference type="AlphaFoldDB" id="A0A1D6JS72"/>